<accession>A0ABS1SAS4</accession>
<dbReference type="RefSeq" id="WP_202380381.1">
    <property type="nucleotide sequence ID" value="NZ_JAESHT010000048.1"/>
</dbReference>
<organism evidence="2 3">
    <name type="scientific">Paracoccus aerius</name>
    <dbReference type="NCBI Taxonomy" id="1915382"/>
    <lineage>
        <taxon>Bacteria</taxon>
        <taxon>Pseudomonadati</taxon>
        <taxon>Pseudomonadota</taxon>
        <taxon>Alphaproteobacteria</taxon>
        <taxon>Rhodobacterales</taxon>
        <taxon>Paracoccaceae</taxon>
        <taxon>Paracoccus</taxon>
    </lineage>
</organism>
<dbReference type="SMART" id="SM01034">
    <property type="entry name" value="BLUF"/>
    <property type="match status" value="1"/>
</dbReference>
<proteinExistence type="predicted"/>
<name>A0ABS1SAS4_9RHOB</name>
<dbReference type="InterPro" id="IPR036046">
    <property type="entry name" value="Acylphosphatase-like_dom_sf"/>
</dbReference>
<protein>
    <submittedName>
        <fullName evidence="2">BLUF domain-containing protein</fullName>
    </submittedName>
</protein>
<feature type="domain" description="BLUF" evidence="1">
    <location>
        <begin position="4"/>
        <end position="95"/>
    </location>
</feature>
<reference evidence="2 3" key="1">
    <citation type="submission" date="2021-01" db="EMBL/GenBank/DDBJ databases">
        <title>011410 draft genome.</title>
        <authorList>
            <person name="Lang L."/>
        </authorList>
    </citation>
    <scope>NUCLEOTIDE SEQUENCE [LARGE SCALE GENOMIC DNA]</scope>
    <source>
        <strain evidence="2 3">KCTC 42845</strain>
    </source>
</reference>
<dbReference type="PROSITE" id="PS50925">
    <property type="entry name" value="BLUF"/>
    <property type="match status" value="1"/>
</dbReference>
<keyword evidence="3" id="KW-1185">Reference proteome</keyword>
<dbReference type="SUPFAM" id="SSF54975">
    <property type="entry name" value="Acylphosphatase/BLUF domain-like"/>
    <property type="match status" value="1"/>
</dbReference>
<evidence type="ECO:0000313" key="3">
    <source>
        <dbReference type="Proteomes" id="UP000644749"/>
    </source>
</evidence>
<dbReference type="Pfam" id="PF04940">
    <property type="entry name" value="BLUF"/>
    <property type="match status" value="1"/>
</dbReference>
<sequence>MSQMIAILYRSEALTAAHGEADAEIVSVARERNTVLNVTGFLHRENDTFYQWLEGPADAVRRIFASVLKDRRHRNVQKLSEIKIDHRSFPAWSMTYSDGRTTSLFDWAAEAELSLRMARSDQVSSVLQFHSQKCHDNSI</sequence>
<comment type="caution">
    <text evidence="2">The sequence shown here is derived from an EMBL/GenBank/DDBJ whole genome shotgun (WGS) entry which is preliminary data.</text>
</comment>
<dbReference type="InterPro" id="IPR007024">
    <property type="entry name" value="BLUF_domain"/>
</dbReference>
<dbReference type="Proteomes" id="UP000644749">
    <property type="component" value="Unassembled WGS sequence"/>
</dbReference>
<gene>
    <name evidence="2" type="ORF">JL111_20175</name>
</gene>
<evidence type="ECO:0000313" key="2">
    <source>
        <dbReference type="EMBL" id="MBL3675778.1"/>
    </source>
</evidence>
<dbReference type="EMBL" id="JAESHT010000048">
    <property type="protein sequence ID" value="MBL3675778.1"/>
    <property type="molecule type" value="Genomic_DNA"/>
</dbReference>
<dbReference type="Gene3D" id="3.30.70.100">
    <property type="match status" value="1"/>
</dbReference>
<evidence type="ECO:0000259" key="1">
    <source>
        <dbReference type="PROSITE" id="PS50925"/>
    </source>
</evidence>